<keyword evidence="2 3" id="KW-0786">Thiamine pyrophosphate</keyword>
<dbReference type="CDD" id="cd00568">
    <property type="entry name" value="TPP_enzymes"/>
    <property type="match status" value="1"/>
</dbReference>
<dbReference type="Pfam" id="PF02775">
    <property type="entry name" value="TPP_enzyme_C"/>
    <property type="match status" value="1"/>
</dbReference>
<dbReference type="Pfam" id="PF00205">
    <property type="entry name" value="TPP_enzyme_M"/>
    <property type="match status" value="1"/>
</dbReference>
<keyword evidence="9" id="KW-1185">Reference proteome</keyword>
<evidence type="ECO:0000259" key="7">
    <source>
        <dbReference type="Pfam" id="PF02776"/>
    </source>
</evidence>
<proteinExistence type="inferred from homology"/>
<evidence type="ECO:0000256" key="4">
    <source>
        <dbReference type="SAM" id="MobiDB-lite"/>
    </source>
</evidence>
<evidence type="ECO:0000313" key="9">
    <source>
        <dbReference type="Proteomes" id="UP000323380"/>
    </source>
</evidence>
<reference evidence="8 9" key="1">
    <citation type="submission" date="2019-08" db="EMBL/GenBank/DDBJ databases">
        <title>Actinomadura sp. nov. CYP1-5 isolated from mountain soil.</title>
        <authorList>
            <person name="Songsumanus A."/>
            <person name="Kuncharoen N."/>
            <person name="Kudo T."/>
            <person name="Yuki M."/>
            <person name="Igarashi Y."/>
            <person name="Tanasupawat S."/>
        </authorList>
    </citation>
    <scope>NUCLEOTIDE SEQUENCE [LARGE SCALE GENOMIC DNA]</scope>
    <source>
        <strain evidence="8 9">JCM 14158</strain>
    </source>
</reference>
<evidence type="ECO:0000256" key="3">
    <source>
        <dbReference type="RuleBase" id="RU362132"/>
    </source>
</evidence>
<evidence type="ECO:0000256" key="1">
    <source>
        <dbReference type="ARBA" id="ARBA00007812"/>
    </source>
</evidence>
<gene>
    <name evidence="8" type="ORF">FXF69_31600</name>
</gene>
<dbReference type="GO" id="GO:0000287">
    <property type="term" value="F:magnesium ion binding"/>
    <property type="evidence" value="ECO:0007669"/>
    <property type="project" value="InterPro"/>
</dbReference>
<name>A0A5D0NDH2_9ACTN</name>
<dbReference type="Proteomes" id="UP000323380">
    <property type="component" value="Unassembled WGS sequence"/>
</dbReference>
<evidence type="ECO:0000259" key="6">
    <source>
        <dbReference type="Pfam" id="PF02775"/>
    </source>
</evidence>
<organism evidence="8 9">
    <name type="scientific">Actinomadura chibensis</name>
    <dbReference type="NCBI Taxonomy" id="392828"/>
    <lineage>
        <taxon>Bacteria</taxon>
        <taxon>Bacillati</taxon>
        <taxon>Actinomycetota</taxon>
        <taxon>Actinomycetes</taxon>
        <taxon>Streptosporangiales</taxon>
        <taxon>Thermomonosporaceae</taxon>
        <taxon>Actinomadura</taxon>
    </lineage>
</organism>
<dbReference type="InterPro" id="IPR011766">
    <property type="entry name" value="TPP_enzyme_TPP-bd"/>
</dbReference>
<dbReference type="STRING" id="1220554.GCA_001552135_01870"/>
<dbReference type="AlphaFoldDB" id="A0A5D0NDH2"/>
<evidence type="ECO:0000313" key="8">
    <source>
        <dbReference type="EMBL" id="TYB42363.1"/>
    </source>
</evidence>
<dbReference type="InterPro" id="IPR012000">
    <property type="entry name" value="Thiamin_PyroP_enz_cen_dom"/>
</dbReference>
<dbReference type="GO" id="GO:0030976">
    <property type="term" value="F:thiamine pyrophosphate binding"/>
    <property type="evidence" value="ECO:0007669"/>
    <property type="project" value="InterPro"/>
</dbReference>
<dbReference type="GO" id="GO:0009097">
    <property type="term" value="P:isoleucine biosynthetic process"/>
    <property type="evidence" value="ECO:0007669"/>
    <property type="project" value="TreeGrafter"/>
</dbReference>
<dbReference type="InterPro" id="IPR045229">
    <property type="entry name" value="TPP_enz"/>
</dbReference>
<comment type="caution">
    <text evidence="8">The sequence shown here is derived from an EMBL/GenBank/DDBJ whole genome shotgun (WGS) entry which is preliminary data.</text>
</comment>
<feature type="domain" description="Thiamine pyrophosphate enzyme TPP-binding" evidence="6">
    <location>
        <begin position="457"/>
        <end position="598"/>
    </location>
</feature>
<dbReference type="GO" id="GO:0050660">
    <property type="term" value="F:flavin adenine dinucleotide binding"/>
    <property type="evidence" value="ECO:0007669"/>
    <property type="project" value="TreeGrafter"/>
</dbReference>
<dbReference type="InterPro" id="IPR012001">
    <property type="entry name" value="Thiamin_PyroP_enz_TPP-bd_dom"/>
</dbReference>
<dbReference type="Pfam" id="PF02776">
    <property type="entry name" value="TPP_enzyme_N"/>
    <property type="match status" value="1"/>
</dbReference>
<dbReference type="InterPro" id="IPR029061">
    <property type="entry name" value="THDP-binding"/>
</dbReference>
<dbReference type="GO" id="GO:0003984">
    <property type="term" value="F:acetolactate synthase activity"/>
    <property type="evidence" value="ECO:0007669"/>
    <property type="project" value="TreeGrafter"/>
</dbReference>
<protein>
    <submittedName>
        <fullName evidence="8">Thiamine pyrophosphate-binding protein</fullName>
    </submittedName>
</protein>
<dbReference type="PANTHER" id="PTHR18968:SF13">
    <property type="entry name" value="ACETOLACTATE SYNTHASE CATALYTIC SUBUNIT, MITOCHONDRIAL"/>
    <property type="match status" value="1"/>
</dbReference>
<dbReference type="GO" id="GO:0009099">
    <property type="term" value="P:L-valine biosynthetic process"/>
    <property type="evidence" value="ECO:0007669"/>
    <property type="project" value="TreeGrafter"/>
</dbReference>
<dbReference type="PANTHER" id="PTHR18968">
    <property type="entry name" value="THIAMINE PYROPHOSPHATE ENZYMES"/>
    <property type="match status" value="1"/>
</dbReference>
<dbReference type="Gene3D" id="3.40.50.1220">
    <property type="entry name" value="TPP-binding domain"/>
    <property type="match status" value="1"/>
</dbReference>
<dbReference type="SUPFAM" id="SSF52518">
    <property type="entry name" value="Thiamin diphosphate-binding fold (THDP-binding)"/>
    <property type="match status" value="2"/>
</dbReference>
<feature type="compositionally biased region" description="Basic and acidic residues" evidence="4">
    <location>
        <begin position="25"/>
        <end position="48"/>
    </location>
</feature>
<dbReference type="CDD" id="cd07035">
    <property type="entry name" value="TPP_PYR_POX_like"/>
    <property type="match status" value="1"/>
</dbReference>
<accession>A0A5D0NDH2</accession>
<comment type="similarity">
    <text evidence="1 3">Belongs to the TPP enzyme family.</text>
</comment>
<dbReference type="SUPFAM" id="SSF52467">
    <property type="entry name" value="DHS-like NAD/FAD-binding domain"/>
    <property type="match status" value="1"/>
</dbReference>
<sequence length="616" mass="64180">MSRSSRATARTAIIYLPDGWLTRGDREWHREGDPADRDASTRRGRDMPTARTFQTPTPVPEAIATVLAEAGIDIVFGVPGGETGKIFNALEKYRDTIRTVVVRQESLASAMAEVYGRLTGRPGVLIGQGPWVLGYGIIGTLEAHLSSSPMLLLTDFSDGAGLTQHGSYQTGTGEYGNWDARQSFAGVTKQVVEARGAAEAVHGTQLAIRHALSGEPGPVAVVYSGAALTGTVGPDSRPRLYPTAGYVPQPPPPAHAERVEAAARAVAAARAPVVVAGNGVRIGRAEDALRRFAEALDAPVVTTPSGKGCVAETHDLALGVFGTFGVPAANAAVAGADLVVAVGTKLSSGDTAMENPALLDPERQTLVHLDVEPLNAGRAFPSEHVLLGDAAATLNALTGALDGSPTGRGRERAAALRDEHGHFDHPAATSDAVPIMPQRLIAELSRAIGDDGIVTCDAGENRIFMTHYYRTPNAGGFLQAAGVGPMGYAIPSALGAKLVHPGRRVAAVTGDGGFAMAMNGLMTAVEHRIPIVTVVFNNAALGWVVHGGSSVSHFDDFDHAAIARSMGCQGIRVEDPADLGAALRAAFAEDARPTVVDVRISMETSFRDVTSPLVRG</sequence>
<evidence type="ECO:0000259" key="5">
    <source>
        <dbReference type="Pfam" id="PF00205"/>
    </source>
</evidence>
<dbReference type="Gene3D" id="3.40.50.970">
    <property type="match status" value="2"/>
</dbReference>
<feature type="domain" description="Thiamine pyrophosphate enzyme central" evidence="5">
    <location>
        <begin position="259"/>
        <end position="397"/>
    </location>
</feature>
<feature type="region of interest" description="Disordered" evidence="4">
    <location>
        <begin position="25"/>
        <end position="55"/>
    </location>
</feature>
<dbReference type="EMBL" id="VSFG01000008">
    <property type="protein sequence ID" value="TYB42363.1"/>
    <property type="molecule type" value="Genomic_DNA"/>
</dbReference>
<evidence type="ECO:0000256" key="2">
    <source>
        <dbReference type="ARBA" id="ARBA00023052"/>
    </source>
</evidence>
<dbReference type="InterPro" id="IPR029035">
    <property type="entry name" value="DHS-like_NAD/FAD-binding_dom"/>
</dbReference>
<feature type="domain" description="Thiamine pyrophosphate enzyme N-terminal TPP-binding" evidence="7">
    <location>
        <begin position="61"/>
        <end position="155"/>
    </location>
</feature>
<dbReference type="GO" id="GO:0005948">
    <property type="term" value="C:acetolactate synthase complex"/>
    <property type="evidence" value="ECO:0007669"/>
    <property type="project" value="TreeGrafter"/>
</dbReference>